<accession>A0AAD9F2X6</accession>
<name>A0AAD9F2X6_DISEL</name>
<dbReference type="Proteomes" id="UP001228049">
    <property type="component" value="Unassembled WGS sequence"/>
</dbReference>
<dbReference type="AlphaFoldDB" id="A0AAD9F2X6"/>
<evidence type="ECO:0000313" key="2">
    <source>
        <dbReference type="Proteomes" id="UP001228049"/>
    </source>
</evidence>
<gene>
    <name evidence="1" type="ORF">KUDE01_022100</name>
</gene>
<dbReference type="EMBL" id="JASDAP010000022">
    <property type="protein sequence ID" value="KAK1883775.1"/>
    <property type="molecule type" value="Genomic_DNA"/>
</dbReference>
<evidence type="ECO:0000313" key="1">
    <source>
        <dbReference type="EMBL" id="KAK1883775.1"/>
    </source>
</evidence>
<sequence length="112" mass="13004">MLEYDHLLDNSRQSKAMSSISFQVKSQMSWWHGHLPKPGLDRPPVVKKNRLQLLMHPFSRKILAPTGFMLFQRHRSDRLVRCIKPFQSLGTGAESTCNNTYKIVHNCDDTHD</sequence>
<dbReference type="GO" id="GO:0016874">
    <property type="term" value="F:ligase activity"/>
    <property type="evidence" value="ECO:0007669"/>
    <property type="project" value="UniProtKB-KW"/>
</dbReference>
<comment type="caution">
    <text evidence="1">The sequence shown here is derived from an EMBL/GenBank/DDBJ whole genome shotgun (WGS) entry which is preliminary data.</text>
</comment>
<organism evidence="1 2">
    <name type="scientific">Dissostichus eleginoides</name>
    <name type="common">Patagonian toothfish</name>
    <name type="synonym">Dissostichus amissus</name>
    <dbReference type="NCBI Taxonomy" id="100907"/>
    <lineage>
        <taxon>Eukaryota</taxon>
        <taxon>Metazoa</taxon>
        <taxon>Chordata</taxon>
        <taxon>Craniata</taxon>
        <taxon>Vertebrata</taxon>
        <taxon>Euteleostomi</taxon>
        <taxon>Actinopterygii</taxon>
        <taxon>Neopterygii</taxon>
        <taxon>Teleostei</taxon>
        <taxon>Neoteleostei</taxon>
        <taxon>Acanthomorphata</taxon>
        <taxon>Eupercaria</taxon>
        <taxon>Perciformes</taxon>
        <taxon>Notothenioidei</taxon>
        <taxon>Nototheniidae</taxon>
        <taxon>Dissostichus</taxon>
    </lineage>
</organism>
<keyword evidence="1" id="KW-0436">Ligase</keyword>
<proteinExistence type="predicted"/>
<reference evidence="1" key="1">
    <citation type="submission" date="2023-04" db="EMBL/GenBank/DDBJ databases">
        <title>Chromosome-level genome of Chaenocephalus aceratus.</title>
        <authorList>
            <person name="Park H."/>
        </authorList>
    </citation>
    <scope>NUCLEOTIDE SEQUENCE</scope>
    <source>
        <strain evidence="1">DE</strain>
        <tissue evidence="1">Muscle</tissue>
    </source>
</reference>
<protein>
    <submittedName>
        <fullName evidence="1">Valine--tRNA ligase</fullName>
    </submittedName>
</protein>
<keyword evidence="2" id="KW-1185">Reference proteome</keyword>